<dbReference type="AlphaFoldDB" id="A0A4Z2HIE3"/>
<accession>A0A4Z2HIE3</accession>
<keyword evidence="3" id="KW-1185">Reference proteome</keyword>
<organism evidence="2 3">
    <name type="scientific">Liparis tanakae</name>
    <name type="common">Tanaka's snailfish</name>
    <dbReference type="NCBI Taxonomy" id="230148"/>
    <lineage>
        <taxon>Eukaryota</taxon>
        <taxon>Metazoa</taxon>
        <taxon>Chordata</taxon>
        <taxon>Craniata</taxon>
        <taxon>Vertebrata</taxon>
        <taxon>Euteleostomi</taxon>
        <taxon>Actinopterygii</taxon>
        <taxon>Neopterygii</taxon>
        <taxon>Teleostei</taxon>
        <taxon>Neoteleostei</taxon>
        <taxon>Acanthomorphata</taxon>
        <taxon>Eupercaria</taxon>
        <taxon>Perciformes</taxon>
        <taxon>Cottioidei</taxon>
        <taxon>Cottales</taxon>
        <taxon>Liparidae</taxon>
        <taxon>Liparis</taxon>
    </lineage>
</organism>
<dbReference type="Proteomes" id="UP000314294">
    <property type="component" value="Unassembled WGS sequence"/>
</dbReference>
<feature type="region of interest" description="Disordered" evidence="1">
    <location>
        <begin position="1"/>
        <end position="41"/>
    </location>
</feature>
<gene>
    <name evidence="2" type="ORF">EYF80_024244</name>
</gene>
<sequence length="135" mass="14758">MHIKAGFNVPPSSSPPLPVHPTPLPSHRQPARGAFRAPPRIPWGRSDHVGLRLQSPLRILSDAPKFRAECLQTLRDGEVEEESAAPPSIDATITTPLVHDFIICLTGEFGPQFGRTLRLQQRMGIGTQAKACHFG</sequence>
<protein>
    <submittedName>
        <fullName evidence="2">Uncharacterized protein</fullName>
    </submittedName>
</protein>
<reference evidence="2 3" key="1">
    <citation type="submission" date="2019-03" db="EMBL/GenBank/DDBJ databases">
        <title>First draft genome of Liparis tanakae, snailfish: a comprehensive survey of snailfish specific genes.</title>
        <authorList>
            <person name="Kim W."/>
            <person name="Song I."/>
            <person name="Jeong J.-H."/>
            <person name="Kim D."/>
            <person name="Kim S."/>
            <person name="Ryu S."/>
            <person name="Song J.Y."/>
            <person name="Lee S.K."/>
        </authorList>
    </citation>
    <scope>NUCLEOTIDE SEQUENCE [LARGE SCALE GENOMIC DNA]</scope>
    <source>
        <tissue evidence="2">Muscle</tissue>
    </source>
</reference>
<evidence type="ECO:0000313" key="3">
    <source>
        <dbReference type="Proteomes" id="UP000314294"/>
    </source>
</evidence>
<name>A0A4Z2HIE3_9TELE</name>
<feature type="compositionally biased region" description="Pro residues" evidence="1">
    <location>
        <begin position="12"/>
        <end position="24"/>
    </location>
</feature>
<dbReference type="EMBL" id="SRLO01000233">
    <property type="protein sequence ID" value="TNN65566.1"/>
    <property type="molecule type" value="Genomic_DNA"/>
</dbReference>
<comment type="caution">
    <text evidence="2">The sequence shown here is derived from an EMBL/GenBank/DDBJ whole genome shotgun (WGS) entry which is preliminary data.</text>
</comment>
<evidence type="ECO:0000256" key="1">
    <source>
        <dbReference type="SAM" id="MobiDB-lite"/>
    </source>
</evidence>
<evidence type="ECO:0000313" key="2">
    <source>
        <dbReference type="EMBL" id="TNN65566.1"/>
    </source>
</evidence>
<proteinExistence type="predicted"/>
<dbReference type="OrthoDB" id="10439369at2759"/>